<dbReference type="Pfam" id="PF03061">
    <property type="entry name" value="4HBT"/>
    <property type="match status" value="1"/>
</dbReference>
<proteinExistence type="predicted"/>
<evidence type="ECO:0000256" key="1">
    <source>
        <dbReference type="SAM" id="MobiDB-lite"/>
    </source>
</evidence>
<dbReference type="PANTHER" id="PTHR47260:SF1">
    <property type="entry name" value="UPF0644 PROTEIN PB2B4.06"/>
    <property type="match status" value="1"/>
</dbReference>
<sequence length="1309" mass="142332">MRRHDTNGGGRRSPPLRPNFQFNSYPNFDPSNTDNQPYLNPLQFTGDPFLDLVQPSNFAPRLDVSTGLLRTDYVDFGSYHHSGLPQNYLSFHGGYSGAFNGTDMYNSQASSSRPPVSADPWNAAHPTAPSDSHPILLSNPNAFDHLAPWMRQAVIQSFDDSRVHNHPPPTGVQPATVETYSRTTYPTPLPTPEASVNNLTSSQQFSFDMLSNQFGQAQDLLSPAAFDMPPNGFEDPFQWASVNGRFMDSYCSSAMTHAAPSISGSSSDIPSTSIDTAPLLEWPVVQTTQSNYYPPSISGSDGDHPVPSQPPPPERSRHVHETSSAIGPQRRTKASRAKSRVDKPYREKLKAKAKTKDPTSTKANDSRLDACSVPAPPSPEITVKSISKKREKGKVAKMAHIRGGFGPTESQIVVTGPVGASHQGMSSALLSRVALRTRNTLPARRGLRFSSGTRATEPGTRPWTSRPLTTLSASAALAIGAYTIGVIYPPSTLSLLFPRPAPGPPTDPASPESIALMDELEAKLQNLPQLQRLRESPDANDWYETRPYRNFPEERRVNSLTAGTLRGPGKLGCIPLIRARKDESESMVFIHVGRALCGHDGIVHGGLLATLLDEALARTAIVNLPDKVGVTANLALNYRAPTRADQFIVIRTSLIEAKGRKTIVKGRVEELNGALLVEADATFVQPRYAKLLNTKQLREAIGEPPKGEPIFFGAVLNPIYPKARLSPITIMPPAAYSSRRRPKTSPTAETSAFPPFPPSSSTLPDSYHSQRTNPDAGQSGKDHRVVEPKRSTTEDTMHAIATMGRAHKSNFSVTSLLGAQPDTKFGPKPRQLDPKSPGNLEDNRARFPSQGPYRYPLAGSSGASAFEPWKALEPPGPSGESRNLQSTISLKLKIPNFKNFGKSRSRSDEGQQAASLTSRPQTPSMWSPLLGTRPLFPNDTLPLGAMQFEHSNPNNSYLIPSRAPKSEEGSDSWNSRPFSPTSTLGSQEESLPQTPCTIRSGFFQPGSPALSGIAPSHREEDDLKYNTFLRDNVPSSLSDVVHNAELLKTRTRSIPTITQDDMSINTQNLTEKSKSLNRMSRRASLSTTSMLSSSTTPSQIPNSTSHSDGSDSQAVHALQSATTPTSHGYQGGGQGASPITPLSPITFESIASSELDPTRIPVADLVAPETPSKDYDDTASTPTAVSHHDMPFNSFAESDPTPRSSRSSSQSRSASRNHSSGMKTPRGPTPEPPTHTNAHTRAARTKISPAQAAKWEQERLVITEQVLEEHSGEACIIRFESKQGWMGFWNRSDIDNVIDELRDLRLPKV</sequence>
<feature type="compositionally biased region" description="Polar residues" evidence="1">
    <location>
        <begin position="949"/>
        <end position="958"/>
    </location>
</feature>
<feature type="compositionally biased region" description="Basic and acidic residues" evidence="1">
    <location>
        <begin position="780"/>
        <end position="794"/>
    </location>
</feature>
<feature type="region of interest" description="Disordered" evidence="1">
    <location>
        <begin position="898"/>
        <end position="997"/>
    </location>
</feature>
<feature type="region of interest" description="Disordered" evidence="1">
    <location>
        <begin position="1063"/>
        <end position="1143"/>
    </location>
</feature>
<dbReference type="InterPro" id="IPR029069">
    <property type="entry name" value="HotDog_dom_sf"/>
</dbReference>
<dbReference type="EMBL" id="JAACJO010000024">
    <property type="protein sequence ID" value="KAF5347597.1"/>
    <property type="molecule type" value="Genomic_DNA"/>
</dbReference>
<dbReference type="Proteomes" id="UP000559027">
    <property type="component" value="Unassembled WGS sequence"/>
</dbReference>
<feature type="domain" description="Thioesterase" evidence="2">
    <location>
        <begin position="601"/>
        <end position="673"/>
    </location>
</feature>
<feature type="compositionally biased region" description="Basic and acidic residues" evidence="1">
    <location>
        <begin position="339"/>
        <end position="368"/>
    </location>
</feature>
<comment type="caution">
    <text evidence="3">The sequence shown here is derived from an EMBL/GenBank/DDBJ whole genome shotgun (WGS) entry which is preliminary data.</text>
</comment>
<feature type="compositionally biased region" description="Polar residues" evidence="1">
    <location>
        <begin position="20"/>
        <end position="38"/>
    </location>
</feature>
<keyword evidence="4" id="KW-1185">Reference proteome</keyword>
<feature type="region of interest" description="Disordered" evidence="1">
    <location>
        <begin position="817"/>
        <end position="859"/>
    </location>
</feature>
<feature type="region of interest" description="Disordered" evidence="1">
    <location>
        <begin position="106"/>
        <end position="129"/>
    </location>
</feature>
<feature type="compositionally biased region" description="Low complexity" evidence="1">
    <location>
        <begin position="1203"/>
        <end position="1220"/>
    </location>
</feature>
<evidence type="ECO:0000259" key="2">
    <source>
        <dbReference type="Pfam" id="PF03061"/>
    </source>
</evidence>
<dbReference type="SUPFAM" id="SSF54637">
    <property type="entry name" value="Thioesterase/thiol ester dehydrase-isomerase"/>
    <property type="match status" value="1"/>
</dbReference>
<feature type="region of interest" description="Disordered" evidence="1">
    <location>
        <begin position="734"/>
        <end position="794"/>
    </location>
</feature>
<dbReference type="InterPro" id="IPR052061">
    <property type="entry name" value="PTE-AB_protein"/>
</dbReference>
<feature type="region of interest" description="Disordered" evidence="1">
    <location>
        <begin position="1"/>
        <end position="40"/>
    </location>
</feature>
<gene>
    <name evidence="3" type="ORF">D9756_010701</name>
</gene>
<name>A0A8H5CTC5_9AGAR</name>
<feature type="compositionally biased region" description="Polar residues" evidence="1">
    <location>
        <begin position="767"/>
        <end position="776"/>
    </location>
</feature>
<accession>A0A8H5CTC5</accession>
<feature type="compositionally biased region" description="Low complexity" evidence="1">
    <location>
        <begin position="746"/>
        <end position="766"/>
    </location>
</feature>
<dbReference type="PANTHER" id="PTHR47260">
    <property type="entry name" value="UPF0644 PROTEIN PB2B4.06"/>
    <property type="match status" value="1"/>
</dbReference>
<dbReference type="Gene3D" id="3.10.129.10">
    <property type="entry name" value="Hotdog Thioesterase"/>
    <property type="match status" value="1"/>
</dbReference>
<dbReference type="CDD" id="cd03443">
    <property type="entry name" value="PaaI_thioesterase"/>
    <property type="match status" value="1"/>
</dbReference>
<protein>
    <recommendedName>
        <fullName evidence="2">Thioesterase domain-containing protein</fullName>
    </recommendedName>
</protein>
<reference evidence="3 4" key="1">
    <citation type="journal article" date="2020" name="ISME J.">
        <title>Uncovering the hidden diversity of litter-decomposition mechanisms in mushroom-forming fungi.</title>
        <authorList>
            <person name="Floudas D."/>
            <person name="Bentzer J."/>
            <person name="Ahren D."/>
            <person name="Johansson T."/>
            <person name="Persson P."/>
            <person name="Tunlid A."/>
        </authorList>
    </citation>
    <scope>NUCLEOTIDE SEQUENCE [LARGE SCALE GENOMIC DNA]</scope>
    <source>
        <strain evidence="3 4">CBS 146.42</strain>
    </source>
</reference>
<feature type="compositionally biased region" description="Polar residues" evidence="1">
    <location>
        <begin position="290"/>
        <end position="299"/>
    </location>
</feature>
<evidence type="ECO:0000313" key="4">
    <source>
        <dbReference type="Proteomes" id="UP000559027"/>
    </source>
</evidence>
<dbReference type="OrthoDB" id="506431at2759"/>
<dbReference type="InterPro" id="IPR006683">
    <property type="entry name" value="Thioestr_dom"/>
</dbReference>
<feature type="compositionally biased region" description="Polar residues" evidence="1">
    <location>
        <begin position="1099"/>
        <end position="1128"/>
    </location>
</feature>
<evidence type="ECO:0000313" key="3">
    <source>
        <dbReference type="EMBL" id="KAF5347597.1"/>
    </source>
</evidence>
<feature type="region of interest" description="Disordered" evidence="1">
    <location>
        <begin position="1167"/>
        <end position="1253"/>
    </location>
</feature>
<feature type="compositionally biased region" description="Polar residues" evidence="1">
    <location>
        <begin position="910"/>
        <end position="925"/>
    </location>
</feature>
<feature type="compositionally biased region" description="Polar residues" evidence="1">
    <location>
        <begin position="971"/>
        <end position="997"/>
    </location>
</feature>
<organism evidence="3 4">
    <name type="scientific">Leucocoprinus leucothites</name>
    <dbReference type="NCBI Taxonomy" id="201217"/>
    <lineage>
        <taxon>Eukaryota</taxon>
        <taxon>Fungi</taxon>
        <taxon>Dikarya</taxon>
        <taxon>Basidiomycota</taxon>
        <taxon>Agaricomycotina</taxon>
        <taxon>Agaricomycetes</taxon>
        <taxon>Agaricomycetidae</taxon>
        <taxon>Agaricales</taxon>
        <taxon>Agaricineae</taxon>
        <taxon>Agaricaceae</taxon>
        <taxon>Leucocoprinus</taxon>
    </lineage>
</organism>
<feature type="compositionally biased region" description="Low complexity" evidence="1">
    <location>
        <begin position="1082"/>
        <end position="1098"/>
    </location>
</feature>
<feature type="region of interest" description="Disordered" evidence="1">
    <location>
        <begin position="290"/>
        <end position="381"/>
    </location>
</feature>